<dbReference type="GO" id="GO:0000285">
    <property type="term" value="F:1-phosphatidylinositol-3-phosphate 5-kinase activity"/>
    <property type="evidence" value="ECO:0007669"/>
    <property type="project" value="TreeGrafter"/>
</dbReference>
<dbReference type="SUPFAM" id="SSF56104">
    <property type="entry name" value="SAICAR synthase-like"/>
    <property type="match status" value="1"/>
</dbReference>
<name>A0A9D3VV72_9ROSI</name>
<accession>A0A9D3VV72</accession>
<dbReference type="Proteomes" id="UP000828251">
    <property type="component" value="Unassembled WGS sequence"/>
</dbReference>
<dbReference type="OrthoDB" id="158357at2759"/>
<sequence>MVRDPVSNVTSTYYYTLPFEAQKLNLILRPTPTLINCASHMAEGARLLLVQRGHSDIVIAVYDNDPASIISYAISSKEYEEWVNDKSIKMGGGWSVIDRSKKDSATSNFSPWQSFGSLDMDNTHFGSFGSKDTSSSIGAMFTDTKRSPHLTVSFGDDSYFSGGIVKFSVTCYFVKQFDSLRRKCCPNEVDFVRSLSRCKK</sequence>
<keyword evidence="2" id="KW-1185">Reference proteome</keyword>
<comment type="caution">
    <text evidence="1">The sequence shown here is derived from an EMBL/GenBank/DDBJ whole genome shotgun (WGS) entry which is preliminary data.</text>
</comment>
<dbReference type="InterPro" id="IPR027484">
    <property type="entry name" value="PInositol-4-P-5-kinase_N"/>
</dbReference>
<evidence type="ECO:0000313" key="2">
    <source>
        <dbReference type="Proteomes" id="UP000828251"/>
    </source>
</evidence>
<dbReference type="AlphaFoldDB" id="A0A9D3VV72"/>
<dbReference type="GO" id="GO:0010008">
    <property type="term" value="C:endosome membrane"/>
    <property type="evidence" value="ECO:0007669"/>
    <property type="project" value="TreeGrafter"/>
</dbReference>
<dbReference type="Gene3D" id="3.30.800.10">
    <property type="entry name" value="Phosphatidylinositol Phosphate Kinase II Beta"/>
    <property type="match status" value="1"/>
</dbReference>
<evidence type="ECO:0000313" key="1">
    <source>
        <dbReference type="EMBL" id="KAH1098027.1"/>
    </source>
</evidence>
<dbReference type="EMBL" id="JAIQCV010000005">
    <property type="protein sequence ID" value="KAH1098027.1"/>
    <property type="molecule type" value="Genomic_DNA"/>
</dbReference>
<reference evidence="1 2" key="1">
    <citation type="journal article" date="2021" name="Plant Biotechnol. J.">
        <title>Multi-omics assisted identification of the key and species-specific regulatory components of drought-tolerant mechanisms in Gossypium stocksii.</title>
        <authorList>
            <person name="Yu D."/>
            <person name="Ke L."/>
            <person name="Zhang D."/>
            <person name="Wu Y."/>
            <person name="Sun Y."/>
            <person name="Mei J."/>
            <person name="Sun J."/>
            <person name="Sun Y."/>
        </authorList>
    </citation>
    <scope>NUCLEOTIDE SEQUENCE [LARGE SCALE GENOMIC DNA]</scope>
    <source>
        <strain evidence="2">cv. E1</strain>
        <tissue evidence="1">Leaf</tissue>
    </source>
</reference>
<dbReference type="PANTHER" id="PTHR45748">
    <property type="entry name" value="1-PHOSPHATIDYLINOSITOL 3-PHOSPHATE 5-KINASE-RELATED"/>
    <property type="match status" value="1"/>
</dbReference>
<dbReference type="PANTHER" id="PTHR45748:SF14">
    <property type="entry name" value="1-PHOSPHATIDYLINOSITOL-3-PHOSPHATE 5-KINASE FAB1C-RELATED"/>
    <property type="match status" value="1"/>
</dbReference>
<protein>
    <submittedName>
        <fullName evidence="1">Uncharacterized protein</fullName>
    </submittedName>
</protein>
<gene>
    <name evidence="1" type="ORF">J1N35_014948</name>
</gene>
<organism evidence="1 2">
    <name type="scientific">Gossypium stocksii</name>
    <dbReference type="NCBI Taxonomy" id="47602"/>
    <lineage>
        <taxon>Eukaryota</taxon>
        <taxon>Viridiplantae</taxon>
        <taxon>Streptophyta</taxon>
        <taxon>Embryophyta</taxon>
        <taxon>Tracheophyta</taxon>
        <taxon>Spermatophyta</taxon>
        <taxon>Magnoliopsida</taxon>
        <taxon>eudicotyledons</taxon>
        <taxon>Gunneridae</taxon>
        <taxon>Pentapetalae</taxon>
        <taxon>rosids</taxon>
        <taxon>malvids</taxon>
        <taxon>Malvales</taxon>
        <taxon>Malvaceae</taxon>
        <taxon>Malvoideae</taxon>
        <taxon>Gossypium</taxon>
    </lineage>
</organism>
<proteinExistence type="predicted"/>
<dbReference type="GO" id="GO:0046854">
    <property type="term" value="P:phosphatidylinositol phosphate biosynthetic process"/>
    <property type="evidence" value="ECO:0007669"/>
    <property type="project" value="TreeGrafter"/>
</dbReference>